<protein>
    <submittedName>
        <fullName evidence="2">Uncharacterized protein</fullName>
    </submittedName>
</protein>
<keyword evidence="3" id="KW-1185">Reference proteome</keyword>
<feature type="region of interest" description="Disordered" evidence="1">
    <location>
        <begin position="1"/>
        <end position="34"/>
    </location>
</feature>
<accession>A0A9Q3PMJ0</accession>
<dbReference type="OrthoDB" id="2507294at2759"/>
<proteinExistence type="predicted"/>
<feature type="compositionally biased region" description="Polar residues" evidence="1">
    <location>
        <begin position="24"/>
        <end position="34"/>
    </location>
</feature>
<reference evidence="2" key="1">
    <citation type="submission" date="2021-03" db="EMBL/GenBank/DDBJ databases">
        <title>Draft genome sequence of rust myrtle Austropuccinia psidii MF-1, a brazilian biotype.</title>
        <authorList>
            <person name="Quecine M.C."/>
            <person name="Pachon D.M.R."/>
            <person name="Bonatelli M.L."/>
            <person name="Correr F.H."/>
            <person name="Franceschini L.M."/>
            <person name="Leite T.F."/>
            <person name="Margarido G.R.A."/>
            <person name="Almeida C.A."/>
            <person name="Ferrarezi J.A."/>
            <person name="Labate C.A."/>
        </authorList>
    </citation>
    <scope>NUCLEOTIDE SEQUENCE</scope>
    <source>
        <strain evidence="2">MF-1</strain>
    </source>
</reference>
<name>A0A9Q3PMJ0_9BASI</name>
<organism evidence="2 3">
    <name type="scientific">Austropuccinia psidii MF-1</name>
    <dbReference type="NCBI Taxonomy" id="1389203"/>
    <lineage>
        <taxon>Eukaryota</taxon>
        <taxon>Fungi</taxon>
        <taxon>Dikarya</taxon>
        <taxon>Basidiomycota</taxon>
        <taxon>Pucciniomycotina</taxon>
        <taxon>Pucciniomycetes</taxon>
        <taxon>Pucciniales</taxon>
        <taxon>Sphaerophragmiaceae</taxon>
        <taxon>Austropuccinia</taxon>
    </lineage>
</organism>
<evidence type="ECO:0000256" key="1">
    <source>
        <dbReference type="SAM" id="MobiDB-lite"/>
    </source>
</evidence>
<sequence length="114" mass="13109">MPKLSAPFSHIRSSVKPKEEMKNPSISDLSHQGNNQILIKEEPQLKEWPTFTGESEYDYMSFIKTMDMLREDYAISDELITEILHSLFEESAKKLYYGIRQTNAKIPGLGGKIK</sequence>
<comment type="caution">
    <text evidence="2">The sequence shown here is derived from an EMBL/GenBank/DDBJ whole genome shotgun (WGS) entry which is preliminary data.</text>
</comment>
<evidence type="ECO:0000313" key="3">
    <source>
        <dbReference type="Proteomes" id="UP000765509"/>
    </source>
</evidence>
<dbReference type="Proteomes" id="UP000765509">
    <property type="component" value="Unassembled WGS sequence"/>
</dbReference>
<evidence type="ECO:0000313" key="2">
    <source>
        <dbReference type="EMBL" id="MBW0566555.1"/>
    </source>
</evidence>
<dbReference type="AlphaFoldDB" id="A0A9Q3PMJ0"/>
<dbReference type="EMBL" id="AVOT02079314">
    <property type="protein sequence ID" value="MBW0566555.1"/>
    <property type="molecule type" value="Genomic_DNA"/>
</dbReference>
<gene>
    <name evidence="2" type="ORF">O181_106270</name>
</gene>